<name>A0A135Z8R7_9LACO</name>
<dbReference type="Proteomes" id="UP000295195">
    <property type="component" value="Unassembled WGS sequence"/>
</dbReference>
<evidence type="ECO:0000256" key="7">
    <source>
        <dbReference type="ARBA" id="ARBA00030003"/>
    </source>
</evidence>
<dbReference type="InterPro" id="IPR013824">
    <property type="entry name" value="Topo_IA_cen_sub1"/>
</dbReference>
<dbReference type="Pfam" id="PF01131">
    <property type="entry name" value="Topoisom_bac"/>
    <property type="match status" value="1"/>
</dbReference>
<dbReference type="InterPro" id="IPR006171">
    <property type="entry name" value="TOPRIM_dom"/>
</dbReference>
<dbReference type="InterPro" id="IPR023405">
    <property type="entry name" value="Topo_IA_core_domain"/>
</dbReference>
<dbReference type="InterPro" id="IPR013825">
    <property type="entry name" value="Topo_IA_cen_sub2"/>
</dbReference>
<evidence type="ECO:0000259" key="11">
    <source>
        <dbReference type="PROSITE" id="PS52039"/>
    </source>
</evidence>
<dbReference type="SMART" id="SM00436">
    <property type="entry name" value="TOP1Bc"/>
    <property type="match status" value="1"/>
</dbReference>
<dbReference type="Pfam" id="PF13342">
    <property type="entry name" value="Toprim_Crpt"/>
    <property type="match status" value="1"/>
</dbReference>
<comment type="caution">
    <text evidence="12">The sequence shown here is derived from an EMBL/GenBank/DDBJ whole genome shotgun (WGS) entry which is preliminary data.</text>
</comment>
<evidence type="ECO:0000256" key="1">
    <source>
        <dbReference type="ARBA" id="ARBA00000213"/>
    </source>
</evidence>
<evidence type="ECO:0000256" key="9">
    <source>
        <dbReference type="ARBA" id="ARBA00032235"/>
    </source>
</evidence>
<dbReference type="InterPro" id="IPR013826">
    <property type="entry name" value="Topo_IA_cen_sub3"/>
</dbReference>
<dbReference type="SMART" id="SM00437">
    <property type="entry name" value="TOP1Ac"/>
    <property type="match status" value="1"/>
</dbReference>
<keyword evidence="6 12" id="KW-0413">Isomerase</keyword>
<keyword evidence="5" id="KW-0238">DNA-binding</keyword>
<dbReference type="InterPro" id="IPR025589">
    <property type="entry name" value="Toprim_C_rpt"/>
</dbReference>
<evidence type="ECO:0000256" key="8">
    <source>
        <dbReference type="ARBA" id="ARBA00031985"/>
    </source>
</evidence>
<dbReference type="SUPFAM" id="SSF56712">
    <property type="entry name" value="Prokaryotic type I DNA topoisomerase"/>
    <property type="match status" value="1"/>
</dbReference>
<dbReference type="Gene3D" id="1.10.290.10">
    <property type="entry name" value="Topoisomerase I, domain 4"/>
    <property type="match status" value="1"/>
</dbReference>
<dbReference type="Pfam" id="PF01751">
    <property type="entry name" value="Toprim"/>
    <property type="match status" value="1"/>
</dbReference>
<proteinExistence type="inferred from homology"/>
<dbReference type="PRINTS" id="PR00417">
    <property type="entry name" value="PRTPISMRASEI"/>
</dbReference>
<dbReference type="PANTHER" id="PTHR11390">
    <property type="entry name" value="PROKARYOTIC DNA TOPOISOMERASE"/>
    <property type="match status" value="1"/>
</dbReference>
<dbReference type="InterPro" id="IPR003602">
    <property type="entry name" value="Topo_IA_DNA-bd_dom"/>
</dbReference>
<evidence type="ECO:0000256" key="3">
    <source>
        <dbReference type="ARBA" id="ARBA00012891"/>
    </source>
</evidence>
<evidence type="ECO:0000256" key="2">
    <source>
        <dbReference type="ARBA" id="ARBA00009446"/>
    </source>
</evidence>
<dbReference type="InterPro" id="IPR013497">
    <property type="entry name" value="Topo_IA_cen"/>
</dbReference>
<keyword evidence="4" id="KW-0799">Topoisomerase</keyword>
<dbReference type="Gene3D" id="3.40.50.140">
    <property type="match status" value="1"/>
</dbReference>
<evidence type="ECO:0000313" key="13">
    <source>
        <dbReference type="Proteomes" id="UP000295195"/>
    </source>
</evidence>
<dbReference type="GO" id="GO:0006281">
    <property type="term" value="P:DNA repair"/>
    <property type="evidence" value="ECO:0007669"/>
    <property type="project" value="TreeGrafter"/>
</dbReference>
<evidence type="ECO:0000256" key="10">
    <source>
        <dbReference type="ARBA" id="ARBA00032877"/>
    </source>
</evidence>
<dbReference type="EC" id="5.6.2.1" evidence="3"/>
<dbReference type="GO" id="GO:0003677">
    <property type="term" value="F:DNA binding"/>
    <property type="evidence" value="ECO:0007669"/>
    <property type="project" value="UniProtKB-KW"/>
</dbReference>
<dbReference type="GO" id="GO:0006310">
    <property type="term" value="P:DNA recombination"/>
    <property type="evidence" value="ECO:0007669"/>
    <property type="project" value="TreeGrafter"/>
</dbReference>
<dbReference type="SMART" id="SM00493">
    <property type="entry name" value="TOPRIM"/>
    <property type="match status" value="1"/>
</dbReference>
<comment type="catalytic activity">
    <reaction evidence="1">
        <text>ATP-independent breakage of single-stranded DNA, followed by passage and rejoining.</text>
        <dbReference type="EC" id="5.6.2.1"/>
    </reaction>
</comment>
<evidence type="ECO:0000313" key="12">
    <source>
        <dbReference type="EMBL" id="TDN28927.1"/>
    </source>
</evidence>
<evidence type="ECO:0000256" key="6">
    <source>
        <dbReference type="ARBA" id="ARBA00023235"/>
    </source>
</evidence>
<dbReference type="Gene3D" id="2.70.20.10">
    <property type="entry name" value="Topoisomerase I, domain 3"/>
    <property type="match status" value="1"/>
</dbReference>
<feature type="domain" description="Topo IA-type catalytic" evidence="11">
    <location>
        <begin position="168"/>
        <end position="654"/>
    </location>
</feature>
<evidence type="ECO:0000256" key="4">
    <source>
        <dbReference type="ARBA" id="ARBA00023029"/>
    </source>
</evidence>
<dbReference type="InterPro" id="IPR000380">
    <property type="entry name" value="Topo_IA"/>
</dbReference>
<sequence length="806" mass="91590">MAFFERINMTTFILAEKEKQGRSYMDALGIKYANAHSAYGRGSTFLDDDTVVIGAEGHLFELAEPEQYDPKYKDRLDLSLLPIFPQQFKYEIRKNLINRFNLIKGQANHADRIIVATDKDNEGGAIAFNILLMSGVVGKKDIVRAYPNSLDKPAIVRTFKHLEPIQQTWRDADAAIARGKSDWLIGMNLSRLYTSKLKDVGIYGNFAVGRAISSTLKLICLWYRAIETFKEQPTYSLNAKTKLPNGSIIKLTSGIKTVGTDKTDPKVEMHKALNDHQLKPKMYGIVKESSSSQKNSYPTKLLTKAGLYTEMSRVAGWSQKKSEKVMQDNYEQGYQTYPRTDSPKITMEDYKYLCANFDSYMSHLGMKDKYQLYKLPSDKLSKYLSKEASSGAHTAIIPTQKVMPSKEEEQEIIKDLKAKGKESDYTLITDDQRIMWEVVTRRTMTILLPPYTYISNKLVVGANDVDFSVTNSAMLNNGWKDIVLPKNALKKGRKSSATKTKKEESTFDFSKVVHKDDQLPLILNIEQGKTVKPKPLKDIQIYGDNGLMEKAYEYVDDPRLSKLLKKVQGIGTSATKDTIVDSLVQKEYITLNSQNVITVTAKGWLMYTLMKNSLVSDPSLSAKWEAYYDQISKGKANAQDLVNATAKLILTEISRVNKKWNKDKITGYYQKRQQIFNQTLSIGTCPICNKGNMVYEKFTGKGKDGTNLSTYNGWKCDNPDCKFKIWQHFANISFTQTDAKRLLNGDKTRVIRGIIGQKSHKKYDAAFQLKQNKKTGKVTVSPIFEDKWVGEKRRKKPRRPNSLKNF</sequence>
<dbReference type="InterPro" id="IPR003601">
    <property type="entry name" value="Topo_IA_2"/>
</dbReference>
<gene>
    <name evidence="12" type="ORF">CEE75_12090</name>
</gene>
<evidence type="ECO:0000256" key="5">
    <source>
        <dbReference type="ARBA" id="ARBA00023125"/>
    </source>
</evidence>
<dbReference type="AlphaFoldDB" id="A0A135Z8R7"/>
<dbReference type="GO" id="GO:0003917">
    <property type="term" value="F:DNA topoisomerase type I (single strand cut, ATP-independent) activity"/>
    <property type="evidence" value="ECO:0007669"/>
    <property type="project" value="UniProtKB-EC"/>
</dbReference>
<dbReference type="GO" id="GO:0043597">
    <property type="term" value="C:cytoplasmic replication fork"/>
    <property type="evidence" value="ECO:0007669"/>
    <property type="project" value="TreeGrafter"/>
</dbReference>
<accession>A0A135Z8R7</accession>
<dbReference type="PROSITE" id="PS52039">
    <property type="entry name" value="TOPO_IA_2"/>
    <property type="match status" value="1"/>
</dbReference>
<comment type="similarity">
    <text evidence="2">Belongs to the type IA topoisomerase family.</text>
</comment>
<dbReference type="Gene3D" id="1.10.460.10">
    <property type="entry name" value="Topoisomerase I, domain 2"/>
    <property type="match status" value="1"/>
</dbReference>
<protein>
    <recommendedName>
        <fullName evidence="3">DNA topoisomerase</fullName>
        <ecNumber evidence="3">5.6.2.1</ecNumber>
    </recommendedName>
    <alternativeName>
        <fullName evidence="10">Omega-protein</fullName>
    </alternativeName>
    <alternativeName>
        <fullName evidence="9">Relaxing enzyme</fullName>
    </alternativeName>
    <alternativeName>
        <fullName evidence="7">Swivelase</fullName>
    </alternativeName>
    <alternativeName>
        <fullName evidence="8">Untwisting enzyme</fullName>
    </alternativeName>
</protein>
<organism evidence="12 13">
    <name type="scientific">Lactobacillus crispatus</name>
    <dbReference type="NCBI Taxonomy" id="47770"/>
    <lineage>
        <taxon>Bacteria</taxon>
        <taxon>Bacillati</taxon>
        <taxon>Bacillota</taxon>
        <taxon>Bacilli</taxon>
        <taxon>Lactobacillales</taxon>
        <taxon>Lactobacillaceae</taxon>
        <taxon>Lactobacillus</taxon>
    </lineage>
</organism>
<reference evidence="12 13" key="1">
    <citation type="submission" date="2017-06" db="EMBL/GenBank/DDBJ databases">
        <authorList>
            <person name="Swanenburg J."/>
            <person name="Kort R."/>
        </authorList>
    </citation>
    <scope>NUCLEOTIDE SEQUENCE [LARGE SCALE GENOMIC DNA]</scope>
    <source>
        <strain evidence="12 13">RL05</strain>
    </source>
</reference>
<dbReference type="GO" id="GO:0006265">
    <property type="term" value="P:DNA topological change"/>
    <property type="evidence" value="ECO:0007669"/>
    <property type="project" value="InterPro"/>
</dbReference>
<dbReference type="PANTHER" id="PTHR11390:SF21">
    <property type="entry name" value="DNA TOPOISOMERASE 3-ALPHA"/>
    <property type="match status" value="1"/>
</dbReference>
<dbReference type="EMBL" id="NKLP01000257">
    <property type="protein sequence ID" value="TDN28927.1"/>
    <property type="molecule type" value="Genomic_DNA"/>
</dbReference>